<dbReference type="GO" id="GO:0010494">
    <property type="term" value="C:cytoplasmic stress granule"/>
    <property type="evidence" value="ECO:0007669"/>
    <property type="project" value="TreeGrafter"/>
</dbReference>
<keyword evidence="7" id="KW-1185">Reference proteome</keyword>
<dbReference type="PANTHER" id="PTHR14089">
    <property type="entry name" value="PRE-MRNA-SPLICING FACTOR RBM22"/>
    <property type="match status" value="1"/>
</dbReference>
<dbReference type="FunFam" id="3.30.70.330:FF:000120">
    <property type="entry name" value="Negative regulator of differentiation 1"/>
    <property type="match status" value="1"/>
</dbReference>
<dbReference type="InParanoid" id="G4T671"/>
<protein>
    <submittedName>
        <fullName evidence="6">Related to RNA binding protein Nrd1 (Negative regulator of differentiation)</fullName>
    </submittedName>
</protein>
<dbReference type="InterPro" id="IPR039171">
    <property type="entry name" value="Cwc2/Slt11"/>
</dbReference>
<evidence type="ECO:0000256" key="1">
    <source>
        <dbReference type="ARBA" id="ARBA00022737"/>
    </source>
</evidence>
<dbReference type="EMBL" id="CAFZ01000006">
    <property type="protein sequence ID" value="CCA66822.1"/>
    <property type="molecule type" value="Genomic_DNA"/>
</dbReference>
<comment type="caution">
    <text evidence="6">The sequence shown here is derived from an EMBL/GenBank/DDBJ whole genome shotgun (WGS) entry which is preliminary data.</text>
</comment>
<dbReference type="eggNOG" id="KOG0118">
    <property type="taxonomic scope" value="Eukaryota"/>
</dbReference>
<evidence type="ECO:0000313" key="7">
    <source>
        <dbReference type="Proteomes" id="UP000007148"/>
    </source>
</evidence>
<reference evidence="6 7" key="1">
    <citation type="journal article" date="2011" name="PLoS Pathog.">
        <title>Endophytic Life Strategies Decoded by Genome and Transcriptome Analyses of the Mutualistic Root Symbiont Piriformospora indica.</title>
        <authorList>
            <person name="Zuccaro A."/>
            <person name="Lahrmann U."/>
            <person name="Guldener U."/>
            <person name="Langen G."/>
            <person name="Pfiffi S."/>
            <person name="Biedenkopf D."/>
            <person name="Wong P."/>
            <person name="Samans B."/>
            <person name="Grimm C."/>
            <person name="Basiewicz M."/>
            <person name="Murat C."/>
            <person name="Martin F."/>
            <person name="Kogel K.H."/>
        </authorList>
    </citation>
    <scope>NUCLEOTIDE SEQUENCE [LARGE SCALE GENOMIC DNA]</scope>
    <source>
        <strain evidence="6 7">DSM 11827</strain>
    </source>
</reference>
<dbReference type="FunCoup" id="G4T671">
    <property type="interactions" value="20"/>
</dbReference>
<evidence type="ECO:0000256" key="3">
    <source>
        <dbReference type="PROSITE-ProRule" id="PRU00176"/>
    </source>
</evidence>
<dbReference type="AlphaFoldDB" id="G4T671"/>
<evidence type="ECO:0000259" key="5">
    <source>
        <dbReference type="PROSITE" id="PS50102"/>
    </source>
</evidence>
<dbReference type="CDD" id="cd12521">
    <property type="entry name" value="RRM3_MRN1"/>
    <property type="match status" value="1"/>
</dbReference>
<name>G4T671_SERID</name>
<dbReference type="Pfam" id="PF00076">
    <property type="entry name" value="RRM_1"/>
    <property type="match status" value="2"/>
</dbReference>
<proteinExistence type="predicted"/>
<dbReference type="InterPro" id="IPR000504">
    <property type="entry name" value="RRM_dom"/>
</dbReference>
<dbReference type="InterPro" id="IPR012677">
    <property type="entry name" value="Nucleotide-bd_a/b_plait_sf"/>
</dbReference>
<dbReference type="PANTHER" id="PTHR14089:SF8">
    <property type="entry name" value="RNA-BINDING PROTEIN MRN1"/>
    <property type="match status" value="1"/>
</dbReference>
<dbReference type="PROSITE" id="PS50102">
    <property type="entry name" value="RRM"/>
    <property type="match status" value="4"/>
</dbReference>
<dbReference type="SUPFAM" id="SSF54928">
    <property type="entry name" value="RNA-binding domain, RBD"/>
    <property type="match status" value="2"/>
</dbReference>
<feature type="domain" description="RRM" evidence="5">
    <location>
        <begin position="489"/>
        <end position="562"/>
    </location>
</feature>
<evidence type="ECO:0000313" key="6">
    <source>
        <dbReference type="EMBL" id="CCA66822.1"/>
    </source>
</evidence>
<organism evidence="6 7">
    <name type="scientific">Serendipita indica (strain DSM 11827)</name>
    <name type="common">Root endophyte fungus</name>
    <name type="synonym">Piriformospora indica</name>
    <dbReference type="NCBI Taxonomy" id="1109443"/>
    <lineage>
        <taxon>Eukaryota</taxon>
        <taxon>Fungi</taxon>
        <taxon>Dikarya</taxon>
        <taxon>Basidiomycota</taxon>
        <taxon>Agaricomycotina</taxon>
        <taxon>Agaricomycetes</taxon>
        <taxon>Sebacinales</taxon>
        <taxon>Serendipitaceae</taxon>
        <taxon>Serendipita</taxon>
    </lineage>
</organism>
<dbReference type="OMA" id="YGRDRCA"/>
<dbReference type="SMART" id="SM00360">
    <property type="entry name" value="RRM"/>
    <property type="match status" value="4"/>
</dbReference>
<dbReference type="GO" id="GO:0000398">
    <property type="term" value="P:mRNA splicing, via spliceosome"/>
    <property type="evidence" value="ECO:0007669"/>
    <property type="project" value="TreeGrafter"/>
</dbReference>
<dbReference type="STRING" id="1109443.G4T671"/>
<keyword evidence="1" id="KW-0677">Repeat</keyword>
<dbReference type="Gene3D" id="3.30.70.330">
    <property type="match status" value="4"/>
</dbReference>
<evidence type="ECO:0000256" key="2">
    <source>
        <dbReference type="ARBA" id="ARBA00022884"/>
    </source>
</evidence>
<feature type="domain" description="RRM" evidence="5">
    <location>
        <begin position="398"/>
        <end position="471"/>
    </location>
</feature>
<dbReference type="FunFam" id="3.30.70.330:FF:000400">
    <property type="entry name" value="Negative regulator of differentiation 1"/>
    <property type="match status" value="1"/>
</dbReference>
<feature type="domain" description="RRM" evidence="5">
    <location>
        <begin position="151"/>
        <end position="224"/>
    </location>
</feature>
<feature type="domain" description="RRM" evidence="5">
    <location>
        <begin position="242"/>
        <end position="315"/>
    </location>
</feature>
<dbReference type="Proteomes" id="UP000007148">
    <property type="component" value="Unassembled WGS sequence"/>
</dbReference>
<accession>G4T671</accession>
<keyword evidence="2 3" id="KW-0694">RNA-binding</keyword>
<sequence length="641" mass="66691">MSQQQQQGQQLYPTPLSIPNTNLNATAVNASGNSPASATPLSGVQNPYQLYQQYAAMGMMNMGLGGMNMMGLNYPFSPTSFPQTPANAAASLQAAANAAFTAQNAQARSGVATSPNPSNLGGMSPLNIGAAQAYSLQAAAAAAAANQPSSRTVYLGNLPQSAAVDELLNLIKFGPIENVRILGEKSCAFISFLDAQTAAAFHTDATLKKLSLHGAELKIGWGKPSPVPPQVLTAVQQNNATRNVYLGGLDDSITEAMLRDDLSRFGLIDQIKIVKDKGIGFVHFLSIAVAQKVVATLPTEPAWAGKRVNYGKDRCAFQPKTTQAAQAAVQVAAQSLAAAAGTPITAPLTGMGFGFGGLGFGNYDPTSPLPNTPASAMALLAAANGGMSPGGAAGMMNRTVYLGNIHPETTTEDLCNAIRGGVLQSIKYMTDKHIAFITFIDPAAAFTFYQVASYQGLTLNNRRLKVGWGKSSGPLTPALALAVHSGATRNVYIGGIEDFDQFNEERLKRDFAEYGDIELVNFLKEKNCAFVNFTNIANAIKAIDSIKTKPEYAALRVSHGKDRCANPPRTTGGSGGAANPLSAGLGVSANNRKVTGPTINIHGISPTSGPNEDVDGVNEAEVAALAAAVEQELAAEGASLA</sequence>
<dbReference type="GO" id="GO:0010468">
    <property type="term" value="P:regulation of gene expression"/>
    <property type="evidence" value="ECO:0007669"/>
    <property type="project" value="UniProtKB-ARBA"/>
</dbReference>
<gene>
    <name evidence="6" type="ORF">PIIN_00584</name>
</gene>
<dbReference type="GO" id="GO:0003729">
    <property type="term" value="F:mRNA binding"/>
    <property type="evidence" value="ECO:0007669"/>
    <property type="project" value="TreeGrafter"/>
</dbReference>
<feature type="region of interest" description="Disordered" evidence="4">
    <location>
        <begin position="23"/>
        <end position="42"/>
    </location>
</feature>
<dbReference type="InterPro" id="IPR035979">
    <property type="entry name" value="RBD_domain_sf"/>
</dbReference>
<dbReference type="HOGENOM" id="CLU_017390_2_1_1"/>
<dbReference type="OrthoDB" id="6407164at2759"/>
<evidence type="ECO:0000256" key="4">
    <source>
        <dbReference type="SAM" id="MobiDB-lite"/>
    </source>
</evidence>